<gene>
    <name evidence="4" type="ORF">EG68_03879</name>
</gene>
<dbReference type="Proteomes" id="UP000822476">
    <property type="component" value="Unassembled WGS sequence"/>
</dbReference>
<reference evidence="4" key="1">
    <citation type="submission" date="2019-07" db="EMBL/GenBank/DDBJ databases">
        <title>Annotation for the trematode Paragonimus miyazaki's.</title>
        <authorList>
            <person name="Choi Y.-J."/>
        </authorList>
    </citation>
    <scope>NUCLEOTIDE SEQUENCE</scope>
    <source>
        <strain evidence="4">Japan</strain>
    </source>
</reference>
<dbReference type="InterPro" id="IPR002110">
    <property type="entry name" value="Ankyrin_rpt"/>
</dbReference>
<accession>A0A8S9YVI2</accession>
<dbReference type="GO" id="GO:0051059">
    <property type="term" value="F:NF-kappaB binding"/>
    <property type="evidence" value="ECO:0007669"/>
    <property type="project" value="TreeGrafter"/>
</dbReference>
<dbReference type="InterPro" id="IPR036770">
    <property type="entry name" value="Ankyrin_rpt-contain_sf"/>
</dbReference>
<dbReference type="AlphaFoldDB" id="A0A8S9YVI2"/>
<keyword evidence="1" id="KW-0677">Repeat</keyword>
<dbReference type="Pfam" id="PF12796">
    <property type="entry name" value="Ank_2"/>
    <property type="match status" value="1"/>
</dbReference>
<feature type="repeat" description="ANK" evidence="3">
    <location>
        <begin position="83"/>
        <end position="115"/>
    </location>
</feature>
<evidence type="ECO:0000256" key="2">
    <source>
        <dbReference type="ARBA" id="ARBA00023043"/>
    </source>
</evidence>
<dbReference type="SMART" id="SM00248">
    <property type="entry name" value="ANK"/>
    <property type="match status" value="4"/>
</dbReference>
<dbReference type="EMBL" id="JTDE01001632">
    <property type="protein sequence ID" value="KAF7258604.1"/>
    <property type="molecule type" value="Genomic_DNA"/>
</dbReference>
<dbReference type="PROSITE" id="PS50088">
    <property type="entry name" value="ANK_REPEAT"/>
    <property type="match status" value="3"/>
</dbReference>
<dbReference type="SUPFAM" id="SSF48403">
    <property type="entry name" value="Ankyrin repeat"/>
    <property type="match status" value="1"/>
</dbReference>
<dbReference type="InterPro" id="IPR051070">
    <property type="entry name" value="NF-kappa-B_inhibitor"/>
</dbReference>
<dbReference type="PANTHER" id="PTHR46680:SF3">
    <property type="entry name" value="NF-KAPPA-B INHIBITOR CACTUS"/>
    <property type="match status" value="1"/>
</dbReference>
<evidence type="ECO:0000256" key="3">
    <source>
        <dbReference type="PROSITE-ProRule" id="PRU00023"/>
    </source>
</evidence>
<feature type="repeat" description="ANK" evidence="3">
    <location>
        <begin position="151"/>
        <end position="175"/>
    </location>
</feature>
<keyword evidence="5" id="KW-1185">Reference proteome</keyword>
<dbReference type="PANTHER" id="PTHR46680">
    <property type="entry name" value="NF-KAPPA-B INHIBITOR ALPHA"/>
    <property type="match status" value="1"/>
</dbReference>
<dbReference type="PROSITE" id="PS50297">
    <property type="entry name" value="ANK_REP_REGION"/>
    <property type="match status" value="2"/>
</dbReference>
<keyword evidence="2 3" id="KW-0040">ANK repeat</keyword>
<proteinExistence type="predicted"/>
<evidence type="ECO:0000256" key="1">
    <source>
        <dbReference type="ARBA" id="ARBA00022737"/>
    </source>
</evidence>
<protein>
    <submittedName>
        <fullName evidence="4">Uncharacterized protein</fullName>
    </submittedName>
</protein>
<dbReference type="Pfam" id="PF00023">
    <property type="entry name" value="Ank"/>
    <property type="match status" value="1"/>
</dbReference>
<dbReference type="Gene3D" id="1.25.40.20">
    <property type="entry name" value="Ankyrin repeat-containing domain"/>
    <property type="match status" value="1"/>
</dbReference>
<dbReference type="GO" id="GO:0071356">
    <property type="term" value="P:cellular response to tumor necrosis factor"/>
    <property type="evidence" value="ECO:0007669"/>
    <property type="project" value="TreeGrafter"/>
</dbReference>
<dbReference type="GO" id="GO:0005829">
    <property type="term" value="C:cytosol"/>
    <property type="evidence" value="ECO:0007669"/>
    <property type="project" value="TreeGrafter"/>
</dbReference>
<evidence type="ECO:0000313" key="4">
    <source>
        <dbReference type="EMBL" id="KAF7258604.1"/>
    </source>
</evidence>
<dbReference type="OrthoDB" id="194358at2759"/>
<name>A0A8S9YVI2_9TREM</name>
<feature type="repeat" description="ANK" evidence="3">
    <location>
        <begin position="50"/>
        <end position="82"/>
    </location>
</feature>
<organism evidence="4 5">
    <name type="scientific">Paragonimus skrjabini miyazakii</name>
    <dbReference type="NCBI Taxonomy" id="59628"/>
    <lineage>
        <taxon>Eukaryota</taxon>
        <taxon>Metazoa</taxon>
        <taxon>Spiralia</taxon>
        <taxon>Lophotrochozoa</taxon>
        <taxon>Platyhelminthes</taxon>
        <taxon>Trematoda</taxon>
        <taxon>Digenea</taxon>
        <taxon>Plagiorchiida</taxon>
        <taxon>Troglotremata</taxon>
        <taxon>Troglotrematidae</taxon>
        <taxon>Paragonimus</taxon>
    </lineage>
</organism>
<sequence>MYLVLTQPGVPTTASTNATIWEAFAKETSKRCAQLLLTRPLSELLETDSFGYNLLHRACLKRDATVVAALLQSGVDPNSKTTCGVTAVHLAASVGQTTILHILFQYGATLDQRENRGRTALHYAAENDHVISFAWLLQYPQVGSLNSVDQDGVTPLHLACCAVKSQVLHYLLRNGQTELKQLTWNPLVVDRFGNTCLHAPLVCIATASSSKS</sequence>
<comment type="caution">
    <text evidence="4">The sequence shown here is derived from an EMBL/GenBank/DDBJ whole genome shotgun (WGS) entry which is preliminary data.</text>
</comment>
<evidence type="ECO:0000313" key="5">
    <source>
        <dbReference type="Proteomes" id="UP000822476"/>
    </source>
</evidence>